<evidence type="ECO:0000256" key="1">
    <source>
        <dbReference type="SAM" id="SignalP"/>
    </source>
</evidence>
<gene>
    <name evidence="2" type="ORF">TWF696_001178</name>
</gene>
<feature type="signal peptide" evidence="1">
    <location>
        <begin position="1"/>
        <end position="18"/>
    </location>
</feature>
<organism evidence="2 3">
    <name type="scientific">Orbilia brochopaga</name>
    <dbReference type="NCBI Taxonomy" id="3140254"/>
    <lineage>
        <taxon>Eukaryota</taxon>
        <taxon>Fungi</taxon>
        <taxon>Dikarya</taxon>
        <taxon>Ascomycota</taxon>
        <taxon>Pezizomycotina</taxon>
        <taxon>Orbiliomycetes</taxon>
        <taxon>Orbiliales</taxon>
        <taxon>Orbiliaceae</taxon>
        <taxon>Orbilia</taxon>
    </lineage>
</organism>
<feature type="chain" id="PRO_5043709859" evidence="1">
    <location>
        <begin position="19"/>
        <end position="121"/>
    </location>
</feature>
<name>A0AAV9U8P1_9PEZI</name>
<accession>A0AAV9U8P1</accession>
<evidence type="ECO:0000313" key="3">
    <source>
        <dbReference type="Proteomes" id="UP001375240"/>
    </source>
</evidence>
<protein>
    <submittedName>
        <fullName evidence="2">Uncharacterized protein</fullName>
    </submittedName>
</protein>
<dbReference type="AlphaFoldDB" id="A0AAV9U8P1"/>
<proteinExistence type="predicted"/>
<keyword evidence="1" id="KW-0732">Signal</keyword>
<sequence length="121" mass="13632">MKFLSLYTAALSMALVNASILPRQTDAKFKATSFKLDGDTLHGEIDTPEGSEKVEIFWAKGDSWQQAPIIARRGWFNKFQHISYWSFSAETPGATQFYVKASYAGRDIYAPGNFVNYQLAH</sequence>
<keyword evidence="3" id="KW-1185">Reference proteome</keyword>
<reference evidence="2 3" key="1">
    <citation type="submission" date="2019-10" db="EMBL/GenBank/DDBJ databases">
        <authorList>
            <person name="Palmer J.M."/>
        </authorList>
    </citation>
    <scope>NUCLEOTIDE SEQUENCE [LARGE SCALE GENOMIC DNA]</scope>
    <source>
        <strain evidence="2 3">TWF696</strain>
    </source>
</reference>
<evidence type="ECO:0000313" key="2">
    <source>
        <dbReference type="EMBL" id="KAK6337693.1"/>
    </source>
</evidence>
<dbReference type="Proteomes" id="UP001375240">
    <property type="component" value="Unassembled WGS sequence"/>
</dbReference>
<comment type="caution">
    <text evidence="2">The sequence shown here is derived from an EMBL/GenBank/DDBJ whole genome shotgun (WGS) entry which is preliminary data.</text>
</comment>
<dbReference type="EMBL" id="JAVHNQ010000010">
    <property type="protein sequence ID" value="KAK6337693.1"/>
    <property type="molecule type" value="Genomic_DNA"/>
</dbReference>